<protein>
    <submittedName>
        <fullName evidence="1">Uncharacterized protein</fullName>
    </submittedName>
</protein>
<proteinExistence type="predicted"/>
<gene>
    <name evidence="1" type="ORF">SAMN05216215_104552</name>
</gene>
<sequence>MQFLAGAPPPGVENVLLQQGKSDSIAALSPHAPTLPMDPASWWRRSSRRNFFDRNWLPRSERTIMPRGFRSAMALRNAATASEDFIRWLIE</sequence>
<dbReference type="AlphaFoldDB" id="A0A1H3Q2V8"/>
<dbReference type="EMBL" id="FNOK01000045">
    <property type="protein sequence ID" value="SDZ07727.1"/>
    <property type="molecule type" value="Genomic_DNA"/>
</dbReference>
<organism evidence="1 2">
    <name type="scientific">Saccharopolyspora shandongensis</name>
    <dbReference type="NCBI Taxonomy" id="418495"/>
    <lineage>
        <taxon>Bacteria</taxon>
        <taxon>Bacillati</taxon>
        <taxon>Actinomycetota</taxon>
        <taxon>Actinomycetes</taxon>
        <taxon>Pseudonocardiales</taxon>
        <taxon>Pseudonocardiaceae</taxon>
        <taxon>Saccharopolyspora</taxon>
    </lineage>
</organism>
<keyword evidence="2" id="KW-1185">Reference proteome</keyword>
<evidence type="ECO:0000313" key="2">
    <source>
        <dbReference type="Proteomes" id="UP000199529"/>
    </source>
</evidence>
<reference evidence="2" key="1">
    <citation type="submission" date="2016-10" db="EMBL/GenBank/DDBJ databases">
        <authorList>
            <person name="Varghese N."/>
            <person name="Submissions S."/>
        </authorList>
    </citation>
    <scope>NUCLEOTIDE SEQUENCE [LARGE SCALE GENOMIC DNA]</scope>
    <source>
        <strain evidence="2">CGMCC 4.3530</strain>
    </source>
</reference>
<dbReference type="Proteomes" id="UP000199529">
    <property type="component" value="Unassembled WGS sequence"/>
</dbReference>
<dbReference type="STRING" id="418495.SAMN05216215_104552"/>
<evidence type="ECO:0000313" key="1">
    <source>
        <dbReference type="EMBL" id="SDZ07727.1"/>
    </source>
</evidence>
<accession>A0A1H3Q2V8</accession>
<name>A0A1H3Q2V8_9PSEU</name>